<organism evidence="9 10">
    <name type="scientific">Escallonia herrerae</name>
    <dbReference type="NCBI Taxonomy" id="1293975"/>
    <lineage>
        <taxon>Eukaryota</taxon>
        <taxon>Viridiplantae</taxon>
        <taxon>Streptophyta</taxon>
        <taxon>Embryophyta</taxon>
        <taxon>Tracheophyta</taxon>
        <taxon>Spermatophyta</taxon>
        <taxon>Magnoliopsida</taxon>
        <taxon>eudicotyledons</taxon>
        <taxon>Gunneridae</taxon>
        <taxon>Pentapetalae</taxon>
        <taxon>asterids</taxon>
        <taxon>campanulids</taxon>
        <taxon>Escalloniales</taxon>
        <taxon>Escalloniaceae</taxon>
        <taxon>Escallonia</taxon>
    </lineage>
</organism>
<evidence type="ECO:0008006" key="11">
    <source>
        <dbReference type="Google" id="ProtNLM"/>
    </source>
</evidence>
<sequence length="521" mass="58173">MDACDKSYKSRNRRERENPSFSSTLLDAIYRSIDEGHGHEGEEELVLYRETMRKKQSNYDGGFEGEGEDVANHRRACLIEKWMEKKVSEKVVVRTKSAAEFVRKSRNDRRDSTFVNSSSSSSDSSCGGVFSSSELEPGYNVPRPKPIRTSVSVQPEKFDKLEKVHVPSHHHHHHHQQKPKEGGGFVKTKSKALKQIYGDLKKVKQPISPGGKLATFLNSLFAAGNTKKAKISTAGGYNDTNIDRKSKSAQASTCSSASSFSRSCLSKTPSSRGNLSNNGTKRSVKFDPVSVIVYEDCQPCGHKSLQRNEGGLQPTKHAARNSVNVNELNKFHHITEKSRRVEEAARDLLRNYQRKVECETNTRNARHMDADEEEDDDAASCASSDLFELDNLSAIGIERYREELPVYETTHFDTNRAIANGFILRGLQLLVSGKKKESEDTAALGKVKGRLGFGQRERGYGVYGYQRIFAESHVAVHNVDVREDGSGEGIFLHSRSSLPTVVIVRFGQFPTPKVLVSPWKC</sequence>
<comment type="similarity">
    <text evidence="3">Belongs to the BIG GRAIN 1 (BG1) plant protein family.</text>
</comment>
<gene>
    <name evidence="9" type="ORF">RJ639_036654</name>
</gene>
<feature type="region of interest" description="Disordered" evidence="8">
    <location>
        <begin position="231"/>
        <end position="282"/>
    </location>
</feature>
<evidence type="ECO:0000256" key="6">
    <source>
        <dbReference type="ARBA" id="ARBA00023136"/>
    </source>
</evidence>
<evidence type="ECO:0000313" key="10">
    <source>
        <dbReference type="Proteomes" id="UP001188597"/>
    </source>
</evidence>
<keyword evidence="7" id="KW-0927">Auxin signaling pathway</keyword>
<comment type="caution">
    <text evidence="9">The sequence shown here is derived from an EMBL/GenBank/DDBJ whole genome shotgun (WGS) entry which is preliminary data.</text>
</comment>
<accession>A0AA89BGA3</accession>
<keyword evidence="5" id="KW-1003">Cell membrane</keyword>
<name>A0AA89BGA3_9ASTE</name>
<evidence type="ECO:0000256" key="1">
    <source>
        <dbReference type="ARBA" id="ARBA00002281"/>
    </source>
</evidence>
<dbReference type="PANTHER" id="PTHR33541:SF28">
    <property type="entry name" value="PROTEIN BIG GRAIN 1-LIKE A"/>
    <property type="match status" value="1"/>
</dbReference>
<evidence type="ECO:0000313" key="9">
    <source>
        <dbReference type="EMBL" id="KAK3030916.1"/>
    </source>
</evidence>
<evidence type="ECO:0000256" key="7">
    <source>
        <dbReference type="ARBA" id="ARBA00023294"/>
    </source>
</evidence>
<evidence type="ECO:0000256" key="8">
    <source>
        <dbReference type="SAM" id="MobiDB-lite"/>
    </source>
</evidence>
<keyword evidence="6" id="KW-0472">Membrane</keyword>
<feature type="compositionally biased region" description="Low complexity" evidence="8">
    <location>
        <begin position="248"/>
        <end position="267"/>
    </location>
</feature>
<feature type="compositionally biased region" description="Basic residues" evidence="8">
    <location>
        <begin position="166"/>
        <end position="177"/>
    </location>
</feature>
<feature type="compositionally biased region" description="Polar residues" evidence="8">
    <location>
        <begin position="268"/>
        <end position="281"/>
    </location>
</feature>
<protein>
    <recommendedName>
        <fullName evidence="11">Protein BIG GRAIN 1-like A</fullName>
    </recommendedName>
</protein>
<comment type="subcellular location">
    <subcellularLocation>
        <location evidence="2">Cell membrane</location>
    </subcellularLocation>
</comment>
<keyword evidence="4" id="KW-0813">Transport</keyword>
<reference evidence="9" key="1">
    <citation type="submission" date="2022-12" db="EMBL/GenBank/DDBJ databases">
        <title>Draft genome assemblies for two species of Escallonia (Escalloniales).</title>
        <authorList>
            <person name="Chanderbali A."/>
            <person name="Dervinis C."/>
            <person name="Anghel I."/>
            <person name="Soltis D."/>
            <person name="Soltis P."/>
            <person name="Zapata F."/>
        </authorList>
    </citation>
    <scope>NUCLEOTIDE SEQUENCE</scope>
    <source>
        <strain evidence="9">UCBG64.0493</strain>
        <tissue evidence="9">Leaf</tissue>
    </source>
</reference>
<feature type="compositionally biased region" description="Low complexity" evidence="8">
    <location>
        <begin position="113"/>
        <end position="133"/>
    </location>
</feature>
<dbReference type="InterPro" id="IPR039621">
    <property type="entry name" value="BG1-like"/>
</dbReference>
<dbReference type="GO" id="GO:0005886">
    <property type="term" value="C:plasma membrane"/>
    <property type="evidence" value="ECO:0007669"/>
    <property type="project" value="UniProtKB-SubCell"/>
</dbReference>
<keyword evidence="10" id="KW-1185">Reference proteome</keyword>
<feature type="region of interest" description="Disordered" evidence="8">
    <location>
        <begin position="165"/>
        <end position="185"/>
    </location>
</feature>
<evidence type="ECO:0000256" key="2">
    <source>
        <dbReference type="ARBA" id="ARBA00004236"/>
    </source>
</evidence>
<proteinExistence type="inferred from homology"/>
<dbReference type="PANTHER" id="PTHR33541">
    <property type="entry name" value="PROTEIN BIG GRAIN 1-LIKE A-RELATED"/>
    <property type="match status" value="1"/>
</dbReference>
<dbReference type="Proteomes" id="UP001188597">
    <property type="component" value="Unassembled WGS sequence"/>
</dbReference>
<feature type="compositionally biased region" description="Basic and acidic residues" evidence="8">
    <location>
        <begin position="1"/>
        <end position="18"/>
    </location>
</feature>
<feature type="region of interest" description="Disordered" evidence="8">
    <location>
        <begin position="108"/>
        <end position="149"/>
    </location>
</feature>
<comment type="function">
    <text evidence="1">Involved in auxin transport. Regulator of the auxin signaling pathway.</text>
</comment>
<feature type="region of interest" description="Disordered" evidence="8">
    <location>
        <begin position="1"/>
        <end position="21"/>
    </location>
</feature>
<evidence type="ECO:0000256" key="5">
    <source>
        <dbReference type="ARBA" id="ARBA00022475"/>
    </source>
</evidence>
<dbReference type="EMBL" id="JAVXUP010000323">
    <property type="protein sequence ID" value="KAK3030916.1"/>
    <property type="molecule type" value="Genomic_DNA"/>
</dbReference>
<evidence type="ECO:0000256" key="4">
    <source>
        <dbReference type="ARBA" id="ARBA00022448"/>
    </source>
</evidence>
<dbReference type="AlphaFoldDB" id="A0AA89BGA3"/>
<dbReference type="GO" id="GO:0009734">
    <property type="term" value="P:auxin-activated signaling pathway"/>
    <property type="evidence" value="ECO:0007669"/>
    <property type="project" value="UniProtKB-KW"/>
</dbReference>
<evidence type="ECO:0000256" key="3">
    <source>
        <dbReference type="ARBA" id="ARBA00010067"/>
    </source>
</evidence>